<dbReference type="AlphaFoldDB" id="A0A176VLE2"/>
<gene>
    <name evidence="2" type="ORF">AXG93_3833s1010</name>
</gene>
<evidence type="ECO:0000313" key="3">
    <source>
        <dbReference type="Proteomes" id="UP000077202"/>
    </source>
</evidence>
<evidence type="ECO:0000313" key="2">
    <source>
        <dbReference type="EMBL" id="OAE21223.1"/>
    </source>
</evidence>
<sequence length="525" mass="59728">MTVPIRNPLIWLGFCWKELDALVLMSPRTTKTDKESLSHECRKLLIGRVFSETPWATDGRLQLKHLWGNAFGGVLLRLSAFGAIASILGQRLREKRLWLYVLGGHVRLRRNGTPAARVPSAGQDRTTERTRCIDFGQRLRRCGRVTSAEDVRFRPCAFGGTPSALRESDFGGRRTPSVVRLRRCGEKKFGNRPEAKSFAATPSAIRLRRCTSRAKSTDDGGNQIQFSRLILGIAISISLERRLRSKKSAERNERESRDLRGIAGYRVAAECAAEGLVTQLQMIPLKLPPIGLRAFRHQLTAVKLDFLLWGWNWVCQDMVREWLKGKDQPTRGFRPHPERWEVCDWEQVLGRCAGEEGHLLFECESIKVTKEEEISFGAVFKNSKSSKNGYKTRDYKDRFRRNVAVALIQLLKPQRTTYMTSWQVAFVELVLAGALIHWAPILWKATRQHAFEEKGGSINHLSPFLINFYRSMGCLTETERVQFPLLSRSNPGRYVKDVEVDIDKDETSAYTPSAQPRAEGESLRA</sequence>
<accession>A0A176VLE2</accession>
<name>A0A176VLE2_MARPO</name>
<organism evidence="2 3">
    <name type="scientific">Marchantia polymorpha subsp. ruderalis</name>
    <dbReference type="NCBI Taxonomy" id="1480154"/>
    <lineage>
        <taxon>Eukaryota</taxon>
        <taxon>Viridiplantae</taxon>
        <taxon>Streptophyta</taxon>
        <taxon>Embryophyta</taxon>
        <taxon>Marchantiophyta</taxon>
        <taxon>Marchantiopsida</taxon>
        <taxon>Marchantiidae</taxon>
        <taxon>Marchantiales</taxon>
        <taxon>Marchantiaceae</taxon>
        <taxon>Marchantia</taxon>
    </lineage>
</organism>
<protein>
    <submittedName>
        <fullName evidence="2">Uncharacterized protein</fullName>
    </submittedName>
</protein>
<dbReference type="Proteomes" id="UP000077202">
    <property type="component" value="Unassembled WGS sequence"/>
</dbReference>
<comment type="caution">
    <text evidence="2">The sequence shown here is derived from an EMBL/GenBank/DDBJ whole genome shotgun (WGS) entry which is preliminary data.</text>
</comment>
<proteinExistence type="predicted"/>
<keyword evidence="3" id="KW-1185">Reference proteome</keyword>
<dbReference type="EMBL" id="LVLJ01003509">
    <property type="protein sequence ID" value="OAE21223.1"/>
    <property type="molecule type" value="Genomic_DNA"/>
</dbReference>
<feature type="region of interest" description="Disordered" evidence="1">
    <location>
        <begin position="505"/>
        <end position="525"/>
    </location>
</feature>
<evidence type="ECO:0000256" key="1">
    <source>
        <dbReference type="SAM" id="MobiDB-lite"/>
    </source>
</evidence>
<reference evidence="2" key="1">
    <citation type="submission" date="2016-03" db="EMBL/GenBank/DDBJ databases">
        <title>Mechanisms controlling the formation of the plant cell surface in tip-growing cells are functionally conserved among land plants.</title>
        <authorList>
            <person name="Honkanen S."/>
            <person name="Jones V.A."/>
            <person name="Morieri G."/>
            <person name="Champion C."/>
            <person name="Hetherington A.J."/>
            <person name="Kelly S."/>
            <person name="Saint-Marcoux D."/>
            <person name="Proust H."/>
            <person name="Prescott H."/>
            <person name="Dolan L."/>
        </authorList>
    </citation>
    <scope>NUCLEOTIDE SEQUENCE [LARGE SCALE GENOMIC DNA]</scope>
    <source>
        <tissue evidence="2">Whole gametophyte</tissue>
    </source>
</reference>